<dbReference type="EMBL" id="KI968710">
    <property type="protein sequence ID" value="EUN29766.1"/>
    <property type="molecule type" value="Genomic_DNA"/>
</dbReference>
<dbReference type="Pfam" id="PF06441">
    <property type="entry name" value="EHN"/>
    <property type="match status" value="1"/>
</dbReference>
<evidence type="ECO:0000256" key="3">
    <source>
        <dbReference type="ARBA" id="ARBA00022801"/>
    </source>
</evidence>
<keyword evidence="6" id="KW-1185">Reference proteome</keyword>
<dbReference type="Gene3D" id="3.40.50.1820">
    <property type="entry name" value="alpha/beta hydrolase"/>
    <property type="match status" value="1"/>
</dbReference>
<feature type="domain" description="Epoxide hydrolase N-terminal" evidence="4">
    <location>
        <begin position="1"/>
        <end position="67"/>
    </location>
</feature>
<feature type="non-terminal residue" evidence="5">
    <location>
        <position position="1"/>
    </location>
</feature>
<gene>
    <name evidence="5" type="ORF">COCVIDRAFT_92017</name>
</gene>
<dbReference type="GO" id="GO:0004301">
    <property type="term" value="F:epoxide hydrolase activity"/>
    <property type="evidence" value="ECO:0007669"/>
    <property type="project" value="TreeGrafter"/>
</dbReference>
<evidence type="ECO:0000313" key="6">
    <source>
        <dbReference type="Proteomes" id="UP000054337"/>
    </source>
</evidence>
<dbReference type="InterPro" id="IPR010497">
    <property type="entry name" value="Epoxide_hydro_N"/>
</dbReference>
<accession>W7EP03</accession>
<evidence type="ECO:0000256" key="2">
    <source>
        <dbReference type="ARBA" id="ARBA00022797"/>
    </source>
</evidence>
<evidence type="ECO:0000313" key="5">
    <source>
        <dbReference type="EMBL" id="EUN29766.1"/>
    </source>
</evidence>
<dbReference type="Proteomes" id="UP000054337">
    <property type="component" value="Unassembled WGS sequence"/>
</dbReference>
<dbReference type="HOGENOM" id="CLU_2800829_0_0_1"/>
<comment type="similarity">
    <text evidence="1">Belongs to the peptidase S33 family.</text>
</comment>
<reference evidence="5 6" key="1">
    <citation type="journal article" date="2013" name="PLoS Genet.">
        <title>Comparative genome structure, secondary metabolite, and effector coding capacity across Cochliobolus pathogens.</title>
        <authorList>
            <person name="Condon B.J."/>
            <person name="Leng Y."/>
            <person name="Wu D."/>
            <person name="Bushley K.E."/>
            <person name="Ohm R.A."/>
            <person name="Otillar R."/>
            <person name="Martin J."/>
            <person name="Schackwitz W."/>
            <person name="Grimwood J."/>
            <person name="MohdZainudin N."/>
            <person name="Xue C."/>
            <person name="Wang R."/>
            <person name="Manning V.A."/>
            <person name="Dhillon B."/>
            <person name="Tu Z.J."/>
            <person name="Steffenson B.J."/>
            <person name="Salamov A."/>
            <person name="Sun H."/>
            <person name="Lowry S."/>
            <person name="LaButti K."/>
            <person name="Han J."/>
            <person name="Copeland A."/>
            <person name="Lindquist E."/>
            <person name="Barry K."/>
            <person name="Schmutz J."/>
            <person name="Baker S.E."/>
            <person name="Ciuffetti L.M."/>
            <person name="Grigoriev I.V."/>
            <person name="Zhong S."/>
            <person name="Turgeon B.G."/>
        </authorList>
    </citation>
    <scope>NUCLEOTIDE SEQUENCE [LARGE SCALE GENOMIC DNA]</scope>
    <source>
        <strain evidence="5 6">FI3</strain>
    </source>
</reference>
<dbReference type="SUPFAM" id="SSF53474">
    <property type="entry name" value="alpha/beta-Hydrolases"/>
    <property type="match status" value="1"/>
</dbReference>
<dbReference type="GeneID" id="26259455"/>
<name>W7EP03_BIPV3</name>
<dbReference type="PANTHER" id="PTHR21661:SF35">
    <property type="entry name" value="EPOXIDE HYDROLASE"/>
    <property type="match status" value="1"/>
</dbReference>
<dbReference type="AlphaFoldDB" id="W7EP03"/>
<proteinExistence type="inferred from homology"/>
<keyword evidence="2" id="KW-0058">Aromatic hydrocarbons catabolism</keyword>
<dbReference type="PANTHER" id="PTHR21661">
    <property type="entry name" value="EPOXIDE HYDROLASE 1-RELATED"/>
    <property type="match status" value="1"/>
</dbReference>
<evidence type="ECO:0000256" key="1">
    <source>
        <dbReference type="ARBA" id="ARBA00010088"/>
    </source>
</evidence>
<organism evidence="5 6">
    <name type="scientific">Bipolaris victoriae (strain FI3)</name>
    <name type="common">Victoria blight of oats agent</name>
    <name type="synonym">Cochliobolus victoriae</name>
    <dbReference type="NCBI Taxonomy" id="930091"/>
    <lineage>
        <taxon>Eukaryota</taxon>
        <taxon>Fungi</taxon>
        <taxon>Dikarya</taxon>
        <taxon>Ascomycota</taxon>
        <taxon>Pezizomycotina</taxon>
        <taxon>Dothideomycetes</taxon>
        <taxon>Pleosporomycetidae</taxon>
        <taxon>Pleosporales</taxon>
        <taxon>Pleosporineae</taxon>
        <taxon>Pleosporaceae</taxon>
        <taxon>Bipolaris</taxon>
    </lineage>
</organism>
<keyword evidence="3" id="KW-0378">Hydrolase</keyword>
<dbReference type="RefSeq" id="XP_014559368.1">
    <property type="nucleotide sequence ID" value="XM_014703882.1"/>
</dbReference>
<dbReference type="InterPro" id="IPR029058">
    <property type="entry name" value="AB_hydrolase_fold"/>
</dbReference>
<evidence type="ECO:0000259" key="4">
    <source>
        <dbReference type="Pfam" id="PF06441"/>
    </source>
</evidence>
<sequence>YGSPLSDIKHLAKHWETAFDWRKAEAQMNKLPNYRRKVQAKGFRDIDIHFLHKKSTNTNTIPLLFCHS</sequence>
<dbReference type="GO" id="GO:0097176">
    <property type="term" value="P:epoxide metabolic process"/>
    <property type="evidence" value="ECO:0007669"/>
    <property type="project" value="TreeGrafter"/>
</dbReference>
<protein>
    <recommendedName>
        <fullName evidence="4">Epoxide hydrolase N-terminal domain-containing protein</fullName>
    </recommendedName>
</protein>